<reference evidence="1 2" key="1">
    <citation type="journal article" date="2015" name="Genome Biol. Evol.">
        <title>Comparative Genomics of a Bacterivorous Green Alga Reveals Evolutionary Causalities and Consequences of Phago-Mixotrophic Mode of Nutrition.</title>
        <authorList>
            <person name="Burns J.A."/>
            <person name="Paasch A."/>
            <person name="Narechania A."/>
            <person name="Kim E."/>
        </authorList>
    </citation>
    <scope>NUCLEOTIDE SEQUENCE [LARGE SCALE GENOMIC DNA]</scope>
    <source>
        <strain evidence="1 2">PLY_AMNH</strain>
    </source>
</reference>
<dbReference type="Proteomes" id="UP001190700">
    <property type="component" value="Unassembled WGS sequence"/>
</dbReference>
<dbReference type="Gene3D" id="2.120.10.30">
    <property type="entry name" value="TolB, C-terminal domain"/>
    <property type="match status" value="1"/>
</dbReference>
<dbReference type="AlphaFoldDB" id="A0AAE0FA54"/>
<dbReference type="EMBL" id="LGRX02022217">
    <property type="protein sequence ID" value="KAK3255839.1"/>
    <property type="molecule type" value="Genomic_DNA"/>
</dbReference>
<comment type="caution">
    <text evidence="1">The sequence shown here is derived from an EMBL/GenBank/DDBJ whole genome shotgun (WGS) entry which is preliminary data.</text>
</comment>
<dbReference type="SUPFAM" id="SSF63829">
    <property type="entry name" value="Calcium-dependent phosphotriesterase"/>
    <property type="match status" value="1"/>
</dbReference>
<proteinExistence type="predicted"/>
<gene>
    <name evidence="1" type="ORF">CYMTET_35004</name>
</gene>
<protein>
    <submittedName>
        <fullName evidence="1">Uncharacterized protein</fullName>
    </submittedName>
</protein>
<dbReference type="InterPro" id="IPR011042">
    <property type="entry name" value="6-blade_b-propeller_TolB-like"/>
</dbReference>
<keyword evidence="2" id="KW-1185">Reference proteome</keyword>
<name>A0AAE0FA54_9CHLO</name>
<evidence type="ECO:0000313" key="2">
    <source>
        <dbReference type="Proteomes" id="UP001190700"/>
    </source>
</evidence>
<accession>A0AAE0FA54</accession>
<sequence>MLFAISDRLTEAGAMENTGVVIRMQLADDGAFDGSPNEIFIEGLNRPSGMAFGPDGDLYITTFTNPSGRRRVLRFGGPEHTDRRGLAATDLARDCMVMNGVRRVD</sequence>
<evidence type="ECO:0000313" key="1">
    <source>
        <dbReference type="EMBL" id="KAK3255839.1"/>
    </source>
</evidence>
<organism evidence="1 2">
    <name type="scientific">Cymbomonas tetramitiformis</name>
    <dbReference type="NCBI Taxonomy" id="36881"/>
    <lineage>
        <taxon>Eukaryota</taxon>
        <taxon>Viridiplantae</taxon>
        <taxon>Chlorophyta</taxon>
        <taxon>Pyramimonadophyceae</taxon>
        <taxon>Pyramimonadales</taxon>
        <taxon>Pyramimonadaceae</taxon>
        <taxon>Cymbomonas</taxon>
    </lineage>
</organism>